<feature type="transmembrane region" description="Helical" evidence="2">
    <location>
        <begin position="56"/>
        <end position="75"/>
    </location>
</feature>
<comment type="caution">
    <text evidence="4">The sequence shown here is derived from an EMBL/GenBank/DDBJ whole genome shotgun (WGS) entry which is preliminary data.</text>
</comment>
<dbReference type="Pfam" id="PF01841">
    <property type="entry name" value="Transglut_core"/>
    <property type="match status" value="1"/>
</dbReference>
<feature type="domain" description="Transglutaminase-like" evidence="3">
    <location>
        <begin position="480"/>
        <end position="550"/>
    </location>
</feature>
<dbReference type="Pfam" id="PF11992">
    <property type="entry name" value="TgpA_N"/>
    <property type="match status" value="1"/>
</dbReference>
<organism evidence="4 5">
    <name type="scientific">Planosporangium mesophilum</name>
    <dbReference type="NCBI Taxonomy" id="689768"/>
    <lineage>
        <taxon>Bacteria</taxon>
        <taxon>Bacillati</taxon>
        <taxon>Actinomycetota</taxon>
        <taxon>Actinomycetes</taxon>
        <taxon>Micromonosporales</taxon>
        <taxon>Micromonosporaceae</taxon>
        <taxon>Planosporangium</taxon>
    </lineage>
</organism>
<evidence type="ECO:0000259" key="3">
    <source>
        <dbReference type="SMART" id="SM00460"/>
    </source>
</evidence>
<dbReference type="InterPro" id="IPR038765">
    <property type="entry name" value="Papain-like_cys_pep_sf"/>
</dbReference>
<feature type="region of interest" description="Disordered" evidence="1">
    <location>
        <begin position="554"/>
        <end position="616"/>
    </location>
</feature>
<dbReference type="SUPFAM" id="SSF54001">
    <property type="entry name" value="Cysteine proteinases"/>
    <property type="match status" value="1"/>
</dbReference>
<feature type="transmembrane region" description="Helical" evidence="2">
    <location>
        <begin position="28"/>
        <end position="49"/>
    </location>
</feature>
<dbReference type="RefSeq" id="WP_168114993.1">
    <property type="nucleotide sequence ID" value="NZ_BOON01000015.1"/>
</dbReference>
<sequence length="824" mass="88826">MNQHRHLTLVAAAASILAALPLSGVFSAWTWLVDAVIVVITVAGVALLVRSLRVAAWIPTAAMALAFLFVLTWMFQSGQELLGLIPTPRTFAHFNTLLLNAGRDMQDMAVPVADREGLLFLSTLGVGIVAIVIDLLTIVVRRPALAGLPMLAIYSVPVAVRQDSVNVLPFAAGAAGFLWLLATDNVDRVRRFGRRFTGEGRGVDAWEPSPLAAAGRRLATVGVLIAVAVPLVVPGSNTGLLERFGPGAGGGLGEGVGPGGAPGRTVDMYAVLSGELNNSRTFDMVKVTTNDPDPYYLRFGVADEVTPAGFRARSPGGGQPVSSGLPVPPIEPAVGVAWRRYRAQVQVTALKMNTLPIYLQPTKADRLDNSWLYDTANQVVYSRRSDSQGKRYSFEYIDPEFTPEALRTARPLDSSNLIQRQFTTVPRNSEVERIVSEITANKQTPYDKVRAIYNYFSSSNGFHYSLQTKSGTSGSAILDFLTNKQGFCEQYSAAMAWLVRAAGVPARVAFGFSRGSNRNGETWTLTNRNLHAWTEVYFERFGWVPFDATPASSVGGVESAWAPDPTRQQNASSGSTPADGLPIPGGPGRDPSAGPDPARADRLDGSSGSSGAPAPEPTPWPVWAALGAAAAALLLVVPALWRTLLRRRRSPHRIAGPRPLAVTTVAGSPDVVVTDESAIDVARVRAHAAWDELIDTMIDHRLPVDPAASPRTTAERLITGSALDEWAATGARLLGQAEERARYARQPLRSDDLTGSLRTVREAIAHRVSVRTRLRAIFLPASVLGRWRLAVTEASTRVAETVDQWRESTVRVFSIRRLLPGARR</sequence>
<keyword evidence="2" id="KW-1133">Transmembrane helix</keyword>
<evidence type="ECO:0000256" key="1">
    <source>
        <dbReference type="SAM" id="MobiDB-lite"/>
    </source>
</evidence>
<protein>
    <submittedName>
        <fullName evidence="4">Transglutaminase</fullName>
    </submittedName>
</protein>
<feature type="transmembrane region" description="Helical" evidence="2">
    <location>
        <begin position="620"/>
        <end position="641"/>
    </location>
</feature>
<reference evidence="4" key="1">
    <citation type="submission" date="2021-01" db="EMBL/GenBank/DDBJ databases">
        <title>Whole genome shotgun sequence of Planosporangium mesophilum NBRC 109066.</title>
        <authorList>
            <person name="Komaki H."/>
            <person name="Tamura T."/>
        </authorList>
    </citation>
    <scope>NUCLEOTIDE SEQUENCE</scope>
    <source>
        <strain evidence="4">NBRC 109066</strain>
    </source>
</reference>
<feature type="transmembrane region" description="Helical" evidence="2">
    <location>
        <begin position="166"/>
        <end position="186"/>
    </location>
</feature>
<feature type="transmembrane region" description="Helical" evidence="2">
    <location>
        <begin position="117"/>
        <end position="136"/>
    </location>
</feature>
<feature type="compositionally biased region" description="Polar residues" evidence="1">
    <location>
        <begin position="566"/>
        <end position="576"/>
    </location>
</feature>
<dbReference type="SMART" id="SM00460">
    <property type="entry name" value="TGc"/>
    <property type="match status" value="1"/>
</dbReference>
<gene>
    <name evidence="4" type="ORF">Pme01_16570</name>
</gene>
<dbReference type="AlphaFoldDB" id="A0A8J3T7N4"/>
<dbReference type="InterPro" id="IPR002931">
    <property type="entry name" value="Transglutaminase-like"/>
</dbReference>
<keyword evidence="2" id="KW-0472">Membrane</keyword>
<dbReference type="InterPro" id="IPR021878">
    <property type="entry name" value="TgpA_N"/>
</dbReference>
<dbReference type="PANTHER" id="PTHR42736:SF1">
    <property type="entry name" value="PROTEIN-GLUTAMINE GAMMA-GLUTAMYLTRANSFERASE"/>
    <property type="match status" value="1"/>
</dbReference>
<evidence type="ECO:0000256" key="2">
    <source>
        <dbReference type="SAM" id="Phobius"/>
    </source>
</evidence>
<dbReference type="Proteomes" id="UP000599074">
    <property type="component" value="Unassembled WGS sequence"/>
</dbReference>
<accession>A0A8J3T7N4</accession>
<dbReference type="Gene3D" id="3.10.620.30">
    <property type="match status" value="1"/>
</dbReference>
<proteinExistence type="predicted"/>
<dbReference type="PANTHER" id="PTHR42736">
    <property type="entry name" value="PROTEIN-GLUTAMINE GAMMA-GLUTAMYLTRANSFERASE"/>
    <property type="match status" value="1"/>
</dbReference>
<evidence type="ECO:0000313" key="4">
    <source>
        <dbReference type="EMBL" id="GII22060.1"/>
    </source>
</evidence>
<dbReference type="InterPro" id="IPR052901">
    <property type="entry name" value="Bact_TGase-like"/>
</dbReference>
<dbReference type="EMBL" id="BOON01000015">
    <property type="protein sequence ID" value="GII22060.1"/>
    <property type="molecule type" value="Genomic_DNA"/>
</dbReference>
<evidence type="ECO:0000313" key="5">
    <source>
        <dbReference type="Proteomes" id="UP000599074"/>
    </source>
</evidence>
<name>A0A8J3T7N4_9ACTN</name>
<keyword evidence="5" id="KW-1185">Reference proteome</keyword>
<keyword evidence="2" id="KW-0812">Transmembrane</keyword>